<dbReference type="SUPFAM" id="SSF103515">
    <property type="entry name" value="Autotransporter"/>
    <property type="match status" value="1"/>
</dbReference>
<dbReference type="Gene3D" id="2.40.128.130">
    <property type="entry name" value="Autotransporter beta-domain"/>
    <property type="match status" value="1"/>
</dbReference>
<dbReference type="EMBL" id="VITW01000001">
    <property type="protein sequence ID" value="TWB83648.1"/>
    <property type="molecule type" value="Genomic_DNA"/>
</dbReference>
<accession>A0A560J5K7</accession>
<protein>
    <submittedName>
        <fullName evidence="3">Outer membrane lipase/esterase</fullName>
    </submittedName>
</protein>
<evidence type="ECO:0000256" key="1">
    <source>
        <dbReference type="SAM" id="SignalP"/>
    </source>
</evidence>
<dbReference type="Pfam" id="PF00657">
    <property type="entry name" value="Lipase_GDSL"/>
    <property type="match status" value="1"/>
</dbReference>
<feature type="domain" description="Autotransporter" evidence="2">
    <location>
        <begin position="356"/>
        <end position="654"/>
    </location>
</feature>
<proteinExistence type="predicted"/>
<feature type="chain" id="PRO_5022039051" evidence="1">
    <location>
        <begin position="19"/>
        <end position="662"/>
    </location>
</feature>
<keyword evidence="4" id="KW-1185">Reference proteome</keyword>
<dbReference type="SUPFAM" id="SSF52266">
    <property type="entry name" value="SGNH hydrolase"/>
    <property type="match status" value="1"/>
</dbReference>
<organism evidence="3 4">
    <name type="scientific">Bradyrhizobium sacchari</name>
    <dbReference type="NCBI Taxonomy" id="1399419"/>
    <lineage>
        <taxon>Bacteria</taxon>
        <taxon>Pseudomonadati</taxon>
        <taxon>Pseudomonadota</taxon>
        <taxon>Alphaproteobacteria</taxon>
        <taxon>Hyphomicrobiales</taxon>
        <taxon>Nitrobacteraceae</taxon>
        <taxon>Bradyrhizobium</taxon>
    </lineage>
</organism>
<keyword evidence="1" id="KW-0732">Signal</keyword>
<gene>
    <name evidence="3" type="ORF">FBZ95_10183</name>
</gene>
<dbReference type="GO" id="GO:0019867">
    <property type="term" value="C:outer membrane"/>
    <property type="evidence" value="ECO:0007669"/>
    <property type="project" value="InterPro"/>
</dbReference>
<evidence type="ECO:0000259" key="2">
    <source>
        <dbReference type="PROSITE" id="PS51208"/>
    </source>
</evidence>
<dbReference type="RefSeq" id="WP_145679869.1">
    <property type="nucleotide sequence ID" value="NZ_VITU01000001.1"/>
</dbReference>
<evidence type="ECO:0000313" key="4">
    <source>
        <dbReference type="Proteomes" id="UP000315914"/>
    </source>
</evidence>
<feature type="signal peptide" evidence="1">
    <location>
        <begin position="1"/>
        <end position="18"/>
    </location>
</feature>
<dbReference type="InterPro" id="IPR006315">
    <property type="entry name" value="OM_autotransptr_brl_dom"/>
</dbReference>
<sequence>MNLSFRLAILGTLLTATASPAQTFNQLVGFGDSSLDSGYFRYTPTGWTNEARFVTARASGASITPSAGLMNTDFLAASLGLALAPSNAPGGGTNFAVSGAENNSPNIGGGTSPSTVQQISNYLASTGGQANPDALYIIRSGGNDRTAFVNAYKATHGGASPPAGLFNVAVQPSLAVLEGSIRQLSAAGARYIILPTYFTTNSDFVAYHQQLWGDLSAAGVKFIPADSGALRQFVSANPAAFGLTSVLPTGSGGVSGCNTPIGAPAAQGYGLICVPSTTPAGAGINGTAYLNSQNSLLTSLFSDDQHLSPTGQKIEADYFYGLIVAPSQISYLAEAPVKTRTGVVNAITNQIPLSFSTPGTFHGWVSGDVSWLKVTNSSPGFPDDPGTPVAATAGFDYAVTRDWLVGAAFSGGTTKQSFSLGGDYRQTEYAISLYSAYRKDAFWLNGIATWGALSDGINRVVPLGITTQSNGGSTTGTNISVAAETGYNFRTAVGALPGGAGRALKAPAAAPIYLTHGPIVGIIAQQVHINGFAETNASGAPTNLAFASQLRNSAVSELGYQASLNLGIWEPYARAVWNHELAGSGRLVTASLLSITAPSYSLPAVALGKDWGSATAGTRVKFAPNTTAFAALYSQFGQDNVATYGAQFGLNVAFQPSMTVAR</sequence>
<comment type="caution">
    <text evidence="3">The sequence shown here is derived from an EMBL/GenBank/DDBJ whole genome shotgun (WGS) entry which is preliminary data.</text>
</comment>
<dbReference type="GO" id="GO:0016788">
    <property type="term" value="F:hydrolase activity, acting on ester bonds"/>
    <property type="evidence" value="ECO:0007669"/>
    <property type="project" value="InterPro"/>
</dbReference>
<dbReference type="Pfam" id="PF03797">
    <property type="entry name" value="Autotransporter"/>
    <property type="match status" value="1"/>
</dbReference>
<dbReference type="InterPro" id="IPR036514">
    <property type="entry name" value="SGNH_hydro_sf"/>
</dbReference>
<name>A0A560J5K7_9BRAD</name>
<dbReference type="Gene3D" id="3.40.50.1110">
    <property type="entry name" value="SGNH hydrolase"/>
    <property type="match status" value="1"/>
</dbReference>
<dbReference type="Proteomes" id="UP000315914">
    <property type="component" value="Unassembled WGS sequence"/>
</dbReference>
<reference evidence="3 4" key="1">
    <citation type="submission" date="2019-06" db="EMBL/GenBank/DDBJ databases">
        <title>Genomic Encyclopedia of Type Strains, Phase IV (KMG-V): Genome sequencing to study the core and pangenomes of soil and plant-associated prokaryotes.</title>
        <authorList>
            <person name="Whitman W."/>
        </authorList>
    </citation>
    <scope>NUCLEOTIDE SEQUENCE [LARGE SCALE GENOMIC DNA]</scope>
    <source>
        <strain evidence="3 4">BR 10556</strain>
    </source>
</reference>
<dbReference type="PROSITE" id="PS51208">
    <property type="entry name" value="AUTOTRANSPORTER"/>
    <property type="match status" value="1"/>
</dbReference>
<dbReference type="NCBIfam" id="TIGR01414">
    <property type="entry name" value="autotrans_barl"/>
    <property type="match status" value="1"/>
</dbReference>
<dbReference type="InterPro" id="IPR036709">
    <property type="entry name" value="Autotransporte_beta_dom_sf"/>
</dbReference>
<dbReference type="InterPro" id="IPR005546">
    <property type="entry name" value="Autotransporte_beta"/>
</dbReference>
<evidence type="ECO:0000313" key="3">
    <source>
        <dbReference type="EMBL" id="TWB83648.1"/>
    </source>
</evidence>
<dbReference type="AlphaFoldDB" id="A0A560J5K7"/>
<dbReference type="InterPro" id="IPR001087">
    <property type="entry name" value="GDSL"/>
</dbReference>
<dbReference type="SMART" id="SM00869">
    <property type="entry name" value="Autotransporter"/>
    <property type="match status" value="1"/>
</dbReference>